<protein>
    <submittedName>
        <fullName evidence="1">Uncharacterized protein</fullName>
    </submittedName>
</protein>
<proteinExistence type="predicted"/>
<sequence>MGTGTRAQNMGYANTLLSFFCS</sequence>
<dbReference type="AlphaFoldDB" id="A0A0E9VL78"/>
<evidence type="ECO:0000313" key="1">
    <source>
        <dbReference type="EMBL" id="JAH78812.1"/>
    </source>
</evidence>
<organism evidence="1">
    <name type="scientific">Anguilla anguilla</name>
    <name type="common">European freshwater eel</name>
    <name type="synonym">Muraena anguilla</name>
    <dbReference type="NCBI Taxonomy" id="7936"/>
    <lineage>
        <taxon>Eukaryota</taxon>
        <taxon>Metazoa</taxon>
        <taxon>Chordata</taxon>
        <taxon>Craniata</taxon>
        <taxon>Vertebrata</taxon>
        <taxon>Euteleostomi</taxon>
        <taxon>Actinopterygii</taxon>
        <taxon>Neopterygii</taxon>
        <taxon>Teleostei</taxon>
        <taxon>Anguilliformes</taxon>
        <taxon>Anguillidae</taxon>
        <taxon>Anguilla</taxon>
    </lineage>
</organism>
<reference evidence="1" key="2">
    <citation type="journal article" date="2015" name="Fish Shellfish Immunol.">
        <title>Early steps in the European eel (Anguilla anguilla)-Vibrio vulnificus interaction in the gills: Role of the RtxA13 toxin.</title>
        <authorList>
            <person name="Callol A."/>
            <person name="Pajuelo D."/>
            <person name="Ebbesson L."/>
            <person name="Teles M."/>
            <person name="MacKenzie S."/>
            <person name="Amaro C."/>
        </authorList>
    </citation>
    <scope>NUCLEOTIDE SEQUENCE</scope>
</reference>
<name>A0A0E9VL78_ANGAN</name>
<reference evidence="1" key="1">
    <citation type="submission" date="2014-11" db="EMBL/GenBank/DDBJ databases">
        <authorList>
            <person name="Amaro Gonzalez C."/>
        </authorList>
    </citation>
    <scope>NUCLEOTIDE SEQUENCE</scope>
</reference>
<accession>A0A0E9VL78</accession>
<dbReference type="EMBL" id="GBXM01029765">
    <property type="protein sequence ID" value="JAH78812.1"/>
    <property type="molecule type" value="Transcribed_RNA"/>
</dbReference>